<dbReference type="KEGG" id="gai:IMCC3135_26160"/>
<feature type="transmembrane region" description="Helical" evidence="1">
    <location>
        <begin position="161"/>
        <end position="181"/>
    </location>
</feature>
<sequence>MAPVAVKNGAVSTDLPNPLWQCMAGLRFVLCDCVSVDTLNYGGSNSYLLRNAFNLQQLRLSQGVFQLLEKMDGQRTLEQVCALSTTSQELTPIRQHEIISTITQLQAAGMVESDKPREVATLVEQHQEERRRRQLARWMRLISPRFCLLNPDQFLTRSFPWIAWLFQPLFLFVWLGISLYAGSQALMQWDALTTYGAQRLDDPGQWVLLVCVYPIVKGLHELGHCFAAKSGGAAVNEMGITLLVFLPVPYVDASAASVFADKYRRMLVGAAGIMVEVFLASVALFVWLHVDDGLLRDSAFAIMLIGGVSTLLFNGNPLLRFDGYYVLADAIEIPNLSSRASQYHVYLFRRYVLGADTQKPASLTTRERRWFAFYGVAALVYRTGVSIGIALFLMVSVPVLGALMAIWLLSIQLLVPLVRQFHYLMFSPALTGRRVRAVGLLAGGFSVFAGLLTLASFPSSTVVDGVVLLPDHAVVRAEVDGFLQTQTVADETSVERGDVLFVLTNAPLKADIDVLQARVFELQTRHDLAGFDQRVARDIHAERLTEAKADLLQLRQREAGLVVRSPGMGTLQVPFGHDREGRFIHQGDMLAYLANQADVVIRVVATQKDASRIREGSGNIEVRLAERSGRISPGTLLREVPLASDQLPNAALGSRSGGAIQVDARDERGTTVLERVFAFDITIPFSARGRYVGSRASVRFQHSSQPLLPRWIDEVKRMISKKLDPV</sequence>
<dbReference type="GO" id="GO:0005737">
    <property type="term" value="C:cytoplasm"/>
    <property type="evidence" value="ECO:0007669"/>
    <property type="project" value="TreeGrafter"/>
</dbReference>
<dbReference type="EMBL" id="CP018632">
    <property type="protein sequence ID" value="ASJ75287.1"/>
    <property type="molecule type" value="Genomic_DNA"/>
</dbReference>
<evidence type="ECO:0000313" key="3">
    <source>
        <dbReference type="Proteomes" id="UP000250079"/>
    </source>
</evidence>
<feature type="transmembrane region" description="Helical" evidence="1">
    <location>
        <begin position="371"/>
        <end position="393"/>
    </location>
</feature>
<dbReference type="Gene3D" id="2.40.50.100">
    <property type="match status" value="1"/>
</dbReference>
<keyword evidence="1" id="KW-1133">Transmembrane helix</keyword>
<accession>A0A2Z2P3R4</accession>
<dbReference type="GO" id="GO:0004222">
    <property type="term" value="F:metalloendopeptidase activity"/>
    <property type="evidence" value="ECO:0007669"/>
    <property type="project" value="InterPro"/>
</dbReference>
<feature type="transmembrane region" description="Helical" evidence="1">
    <location>
        <begin position="438"/>
        <end position="457"/>
    </location>
</feature>
<dbReference type="GO" id="GO:0016020">
    <property type="term" value="C:membrane"/>
    <property type="evidence" value="ECO:0007669"/>
    <property type="project" value="InterPro"/>
</dbReference>
<evidence type="ECO:0000313" key="2">
    <source>
        <dbReference type="EMBL" id="ASJ75287.1"/>
    </source>
</evidence>
<keyword evidence="3" id="KW-1185">Reference proteome</keyword>
<keyword evidence="1" id="KW-0472">Membrane</keyword>
<dbReference type="Gene3D" id="1.10.287.470">
    <property type="entry name" value="Helix hairpin bin"/>
    <property type="match status" value="1"/>
</dbReference>
<reference evidence="2 3" key="1">
    <citation type="submission" date="2016-12" db="EMBL/GenBank/DDBJ databases">
        <authorList>
            <person name="Song W.-J."/>
            <person name="Kurnit D.M."/>
        </authorList>
    </citation>
    <scope>NUCLEOTIDE SEQUENCE [LARGE SCALE GENOMIC DNA]</scope>
    <source>
        <strain evidence="2 3">IMCC3135</strain>
    </source>
</reference>
<dbReference type="AlphaFoldDB" id="A0A2Z2P3R4"/>
<dbReference type="PANTHER" id="PTHR13325">
    <property type="entry name" value="PROTEASE M50 MEMBRANE-BOUND TRANSCRIPTION FACTOR SITE 2 PROTEASE"/>
    <property type="match status" value="1"/>
</dbReference>
<name>A0A2Z2P3R4_9GAMM</name>
<dbReference type="PANTHER" id="PTHR13325:SF3">
    <property type="entry name" value="MEMBRANE-BOUND TRANSCRIPTION FACTOR SITE-2 PROTEASE"/>
    <property type="match status" value="1"/>
</dbReference>
<protein>
    <submittedName>
        <fullName evidence="2">Uncharacterized protein</fullName>
    </submittedName>
</protein>
<gene>
    <name evidence="2" type="ORF">IMCC3135_26160</name>
</gene>
<feature type="transmembrane region" description="Helical" evidence="1">
    <location>
        <begin position="267"/>
        <end position="288"/>
    </location>
</feature>
<keyword evidence="1" id="KW-0812">Transmembrane</keyword>
<feature type="transmembrane region" description="Helical" evidence="1">
    <location>
        <begin position="399"/>
        <end position="418"/>
    </location>
</feature>
<organism evidence="2 3">
    <name type="scientific">Granulosicoccus antarcticus IMCC3135</name>
    <dbReference type="NCBI Taxonomy" id="1192854"/>
    <lineage>
        <taxon>Bacteria</taxon>
        <taxon>Pseudomonadati</taxon>
        <taxon>Pseudomonadota</taxon>
        <taxon>Gammaproteobacteria</taxon>
        <taxon>Chromatiales</taxon>
        <taxon>Granulosicoccaceae</taxon>
        <taxon>Granulosicoccus</taxon>
    </lineage>
</organism>
<feature type="transmembrane region" description="Helical" evidence="1">
    <location>
        <begin position="294"/>
        <end position="313"/>
    </location>
</feature>
<dbReference type="Proteomes" id="UP000250079">
    <property type="component" value="Chromosome"/>
</dbReference>
<dbReference type="GO" id="GO:0031293">
    <property type="term" value="P:membrane protein intracellular domain proteolysis"/>
    <property type="evidence" value="ECO:0007669"/>
    <property type="project" value="TreeGrafter"/>
</dbReference>
<dbReference type="SUPFAM" id="SSF111369">
    <property type="entry name" value="HlyD-like secretion proteins"/>
    <property type="match status" value="1"/>
</dbReference>
<evidence type="ECO:0000256" key="1">
    <source>
        <dbReference type="SAM" id="Phobius"/>
    </source>
</evidence>
<dbReference type="InterPro" id="IPR001193">
    <property type="entry name" value="MBTPS2"/>
</dbReference>
<proteinExistence type="predicted"/>